<dbReference type="AlphaFoldDB" id="A0AA39LWQ7"/>
<evidence type="ECO:0000256" key="1">
    <source>
        <dbReference type="SAM" id="MobiDB-lite"/>
    </source>
</evidence>
<accession>A0AA39LWQ7</accession>
<comment type="caution">
    <text evidence="3">The sequence shown here is derived from an EMBL/GenBank/DDBJ whole genome shotgun (WGS) entry which is preliminary data.</text>
</comment>
<keyword evidence="4" id="KW-1185">Reference proteome</keyword>
<evidence type="ECO:0000313" key="3">
    <source>
        <dbReference type="EMBL" id="KAK0413011.1"/>
    </source>
</evidence>
<keyword evidence="2" id="KW-0732">Signal</keyword>
<dbReference type="Proteomes" id="UP001175271">
    <property type="component" value="Unassembled WGS sequence"/>
</dbReference>
<reference evidence="3" key="1">
    <citation type="submission" date="2023-06" db="EMBL/GenBank/DDBJ databases">
        <title>Genomic analysis of the entomopathogenic nematode Steinernema hermaphroditum.</title>
        <authorList>
            <person name="Schwarz E.M."/>
            <person name="Heppert J.K."/>
            <person name="Baniya A."/>
            <person name="Schwartz H.T."/>
            <person name="Tan C.-H."/>
            <person name="Antoshechkin I."/>
            <person name="Sternberg P.W."/>
            <person name="Goodrich-Blair H."/>
            <person name="Dillman A.R."/>
        </authorList>
    </citation>
    <scope>NUCLEOTIDE SEQUENCE</scope>
    <source>
        <strain evidence="3">PS9179</strain>
        <tissue evidence="3">Whole animal</tissue>
    </source>
</reference>
<feature type="compositionally biased region" description="Polar residues" evidence="1">
    <location>
        <begin position="354"/>
        <end position="369"/>
    </location>
</feature>
<organism evidence="3 4">
    <name type="scientific">Steinernema hermaphroditum</name>
    <dbReference type="NCBI Taxonomy" id="289476"/>
    <lineage>
        <taxon>Eukaryota</taxon>
        <taxon>Metazoa</taxon>
        <taxon>Ecdysozoa</taxon>
        <taxon>Nematoda</taxon>
        <taxon>Chromadorea</taxon>
        <taxon>Rhabditida</taxon>
        <taxon>Tylenchina</taxon>
        <taxon>Panagrolaimomorpha</taxon>
        <taxon>Strongyloidoidea</taxon>
        <taxon>Steinernematidae</taxon>
        <taxon>Steinernema</taxon>
    </lineage>
</organism>
<name>A0AA39LWQ7_9BILA</name>
<sequence>MNRSVWVLWILSAFFAVLGQAETKCYEGYEHCDLKLFPYAYFHAVTCRGFARVAMNVTDVDTMNTKINALLWKAKKEHKEKPCLTVKTFYYNATSLIFLKYDLDGGDMAYWITGQLASENQFIPFPTADKWTSLRRKGYSEKIFNNLAQEEKMKSVCDPEMTIYNIHTKQFFVFGGNIDLKANFYFGNAIPLEEDGSCSTTGHNLARFDPFGDHFTGSSMAGDRRGVFINQVFDSSTVYTKTSDSNDKQYIAQFQHVKQLKIYCFLREYRHDLDELPQLYMMPKSDDYKLFVKECESPRRGDLTTEEQCSRAPPTITPGCWYGKVTPTESPSAIGFLNTTIEKPVPTYPMKISPTESPSTSGLLNTTTEKPAPTYPAKISPNESLPASALLDTATKKPLPTYDVIKTRVAGPLNNTKNEAFSLGLAVLPLTTIQMIFW</sequence>
<dbReference type="EMBL" id="JAUCMV010000003">
    <property type="protein sequence ID" value="KAK0413011.1"/>
    <property type="molecule type" value="Genomic_DNA"/>
</dbReference>
<feature type="chain" id="PRO_5041349631" evidence="2">
    <location>
        <begin position="22"/>
        <end position="438"/>
    </location>
</feature>
<feature type="signal peptide" evidence="2">
    <location>
        <begin position="1"/>
        <end position="21"/>
    </location>
</feature>
<evidence type="ECO:0000256" key="2">
    <source>
        <dbReference type="SAM" id="SignalP"/>
    </source>
</evidence>
<gene>
    <name evidence="3" type="ORF">QR680_006538</name>
</gene>
<feature type="region of interest" description="Disordered" evidence="1">
    <location>
        <begin position="353"/>
        <end position="381"/>
    </location>
</feature>
<proteinExistence type="predicted"/>
<evidence type="ECO:0000313" key="4">
    <source>
        <dbReference type="Proteomes" id="UP001175271"/>
    </source>
</evidence>
<protein>
    <submittedName>
        <fullName evidence="3">Uncharacterized protein</fullName>
    </submittedName>
</protein>